<evidence type="ECO:0000313" key="2">
    <source>
        <dbReference type="Proteomes" id="UP000574769"/>
    </source>
</evidence>
<comment type="caution">
    <text evidence="1">The sequence shown here is derived from an EMBL/GenBank/DDBJ whole genome shotgun (WGS) entry which is preliminary data.</text>
</comment>
<gene>
    <name evidence="1" type="ORF">GGQ96_004066</name>
</gene>
<keyword evidence="2" id="KW-1185">Reference proteome</keyword>
<proteinExistence type="predicted"/>
<protein>
    <submittedName>
        <fullName evidence="1">Uncharacterized protein</fullName>
    </submittedName>
</protein>
<accession>A0A7W7F055</accession>
<dbReference type="Proteomes" id="UP000574769">
    <property type="component" value="Unassembled WGS sequence"/>
</dbReference>
<reference evidence="1 2" key="1">
    <citation type="submission" date="2020-08" db="EMBL/GenBank/DDBJ databases">
        <title>Genomic Encyclopedia of Type Strains, Phase IV (KMG-IV): sequencing the most valuable type-strain genomes for metagenomic binning, comparative biology and taxonomic classification.</title>
        <authorList>
            <person name="Goeker M."/>
        </authorList>
    </citation>
    <scope>NUCLEOTIDE SEQUENCE [LARGE SCALE GENOMIC DNA]</scope>
    <source>
        <strain evidence="1 2">DSM 15867</strain>
    </source>
</reference>
<dbReference type="AlphaFoldDB" id="A0A7W7F055"/>
<name>A0A7W7F055_9SPHN</name>
<dbReference type="EMBL" id="JACHNY010000019">
    <property type="protein sequence ID" value="MBB4619906.1"/>
    <property type="molecule type" value="Genomic_DNA"/>
</dbReference>
<organism evidence="1 2">
    <name type="scientific">Sphingomonas abaci</name>
    <dbReference type="NCBI Taxonomy" id="237611"/>
    <lineage>
        <taxon>Bacteria</taxon>
        <taxon>Pseudomonadati</taxon>
        <taxon>Pseudomonadota</taxon>
        <taxon>Alphaproteobacteria</taxon>
        <taxon>Sphingomonadales</taxon>
        <taxon>Sphingomonadaceae</taxon>
        <taxon>Sphingomonas</taxon>
    </lineage>
</organism>
<evidence type="ECO:0000313" key="1">
    <source>
        <dbReference type="EMBL" id="MBB4619906.1"/>
    </source>
</evidence>
<sequence length="66" mass="6726">MIDCEPATDPSGVCAEEGIVFVEGPSGTAIAFTPEAAEETSHRLLEAACSAVGQQHLSAAKPKLGE</sequence>